<feature type="chain" id="PRO_5037965885" description="DUF541 domain-containing protein" evidence="2">
    <location>
        <begin position="26"/>
        <end position="269"/>
    </location>
</feature>
<evidence type="ECO:0000256" key="2">
    <source>
        <dbReference type="SAM" id="SignalP"/>
    </source>
</evidence>
<keyword evidence="4" id="KW-1185">Reference proteome</keyword>
<keyword evidence="2" id="KW-0732">Signal</keyword>
<dbReference type="Proteomes" id="UP000655287">
    <property type="component" value="Unassembled WGS sequence"/>
</dbReference>
<dbReference type="InterPro" id="IPR007497">
    <property type="entry name" value="SIMPL/DUF541"/>
</dbReference>
<reference evidence="3" key="1">
    <citation type="submission" date="2021-01" db="EMBL/GenBank/DDBJ databases">
        <title>Whole genome shotgun sequence of Sphaerisporangium rufum NBRC 109079.</title>
        <authorList>
            <person name="Komaki H."/>
            <person name="Tamura T."/>
        </authorList>
    </citation>
    <scope>NUCLEOTIDE SEQUENCE</scope>
    <source>
        <strain evidence="3">NBRC 109079</strain>
    </source>
</reference>
<dbReference type="PANTHER" id="PTHR34387">
    <property type="entry name" value="SLR1258 PROTEIN"/>
    <property type="match status" value="1"/>
</dbReference>
<dbReference type="EMBL" id="BOOU01000013">
    <property type="protein sequence ID" value="GII76037.1"/>
    <property type="molecule type" value="Genomic_DNA"/>
</dbReference>
<dbReference type="Pfam" id="PF04402">
    <property type="entry name" value="SIMPL"/>
    <property type="match status" value="1"/>
</dbReference>
<dbReference type="RefSeq" id="WP_203982665.1">
    <property type="nucleotide sequence ID" value="NZ_BOOU01000013.1"/>
</dbReference>
<dbReference type="Gene3D" id="3.30.110.170">
    <property type="entry name" value="Protein of unknown function (DUF541), domain 1"/>
    <property type="match status" value="1"/>
</dbReference>
<accession>A0A919QXZ1</accession>
<comment type="caution">
    <text evidence="3">The sequence shown here is derived from an EMBL/GenBank/DDBJ whole genome shotgun (WGS) entry which is preliminary data.</text>
</comment>
<organism evidence="3 4">
    <name type="scientific">Sphaerisporangium rufum</name>
    <dbReference type="NCBI Taxonomy" id="1381558"/>
    <lineage>
        <taxon>Bacteria</taxon>
        <taxon>Bacillati</taxon>
        <taxon>Actinomycetota</taxon>
        <taxon>Actinomycetes</taxon>
        <taxon>Streptosporangiales</taxon>
        <taxon>Streptosporangiaceae</taxon>
        <taxon>Sphaerisporangium</taxon>
    </lineage>
</organism>
<proteinExistence type="predicted"/>
<evidence type="ECO:0000313" key="4">
    <source>
        <dbReference type="Proteomes" id="UP000655287"/>
    </source>
</evidence>
<evidence type="ECO:0000256" key="1">
    <source>
        <dbReference type="SAM" id="MobiDB-lite"/>
    </source>
</evidence>
<dbReference type="Gene3D" id="3.30.70.2970">
    <property type="entry name" value="Protein of unknown function (DUF541), domain 2"/>
    <property type="match status" value="1"/>
</dbReference>
<feature type="compositionally biased region" description="Pro residues" evidence="1">
    <location>
        <begin position="37"/>
        <end position="50"/>
    </location>
</feature>
<evidence type="ECO:0008006" key="5">
    <source>
        <dbReference type="Google" id="ProtNLM"/>
    </source>
</evidence>
<dbReference type="AlphaFoldDB" id="A0A919QXZ1"/>
<feature type="compositionally biased region" description="Low complexity" evidence="1">
    <location>
        <begin position="24"/>
        <end position="36"/>
    </location>
</feature>
<protein>
    <recommendedName>
        <fullName evidence="5">DUF541 domain-containing protein</fullName>
    </recommendedName>
</protein>
<dbReference type="PANTHER" id="PTHR34387:SF1">
    <property type="entry name" value="PERIPLASMIC IMMUNOGENIC PROTEIN"/>
    <property type="match status" value="1"/>
</dbReference>
<evidence type="ECO:0000313" key="3">
    <source>
        <dbReference type="EMBL" id="GII76037.1"/>
    </source>
</evidence>
<feature type="region of interest" description="Disordered" evidence="1">
    <location>
        <begin position="24"/>
        <end position="74"/>
    </location>
</feature>
<dbReference type="InterPro" id="IPR052022">
    <property type="entry name" value="26kDa_periplasmic_antigen"/>
</dbReference>
<gene>
    <name evidence="3" type="ORF">Sru01_10190</name>
</gene>
<dbReference type="GO" id="GO:0006974">
    <property type="term" value="P:DNA damage response"/>
    <property type="evidence" value="ECO:0007669"/>
    <property type="project" value="TreeGrafter"/>
</dbReference>
<name>A0A919QXZ1_9ACTN</name>
<feature type="signal peptide" evidence="2">
    <location>
        <begin position="1"/>
        <end position="25"/>
    </location>
</feature>
<sequence length="269" mass="27684">MIKLTVVPAATVLVLLAGPVGPASAAGAGRGASPSGPAVPPIPAVRPAPDGPRGAAGSVAHPPPAADRNQARRAARVTVGGTGKVEATPDLLRLNVGVEARAPRAGDAFTAVKEAARRLTVALLAAGVAESDLRTTDLSLVAEYDKFPRLSGYRANQSTEVVVRDLARTDAVLAAVASAGDAARLNGLSFDVAEPEMFRTAARAAAYQDALNKARQYATLTGRRLARLARLEEDGDASPSRYALVEKSGGLSPGRQSIVVTVRAVFELR</sequence>